<feature type="region of interest" description="Disordered" evidence="8">
    <location>
        <begin position="494"/>
        <end position="638"/>
    </location>
</feature>
<feature type="compositionally biased region" description="Low complexity" evidence="8">
    <location>
        <begin position="506"/>
        <end position="516"/>
    </location>
</feature>
<dbReference type="GO" id="GO:0003723">
    <property type="term" value="F:RNA binding"/>
    <property type="evidence" value="ECO:0007669"/>
    <property type="project" value="UniProtKB-UniRule"/>
</dbReference>
<dbReference type="InterPro" id="IPR014720">
    <property type="entry name" value="dsRBD_dom"/>
</dbReference>
<feature type="compositionally biased region" description="Low complexity" evidence="8">
    <location>
        <begin position="571"/>
        <end position="583"/>
    </location>
</feature>
<evidence type="ECO:0000256" key="7">
    <source>
        <dbReference type="PROSITE-ProRule" id="PRU00266"/>
    </source>
</evidence>
<dbReference type="Gene3D" id="3.40.50.1000">
    <property type="entry name" value="HAD superfamily/HAD-like"/>
    <property type="match status" value="1"/>
</dbReference>
<evidence type="ECO:0000259" key="10">
    <source>
        <dbReference type="PROSITE" id="PS50969"/>
    </source>
</evidence>
<dbReference type="InterPro" id="IPR023214">
    <property type="entry name" value="HAD_sf"/>
</dbReference>
<evidence type="ECO:0000256" key="3">
    <source>
        <dbReference type="ARBA" id="ARBA00022801"/>
    </source>
</evidence>
<dbReference type="PROSITE" id="PS50137">
    <property type="entry name" value="DS_RBD"/>
    <property type="match status" value="1"/>
</dbReference>
<evidence type="ECO:0000256" key="8">
    <source>
        <dbReference type="SAM" id="MobiDB-lite"/>
    </source>
</evidence>
<sequence>MEDRINSYKTYLSLKEDSEIPVELVVETPAGRATFPQHPAAGIPVTSFWTAPTRYPVTQLLRLLSSGPPCVTLLPVIIGQPGQLAGRTFHMLHEECIAQNKAAVVPLEPGLELLFAAVSADQNSMHCHVFQGFLVSAGAPLVAGEALRSSKLQLVLDLDETVISAQSRSGLLERYDKALRRKEASAGDPAAMAQLNTEMSLIMRDTELLASYTEQNTVWHRRHPYKAVWESAVAEDGQEVVRPVVRVPELGLIFSRIDPNRPETSMIIRIRPGWQDLHAYLCCEEQPVQPETRPGSLRFDVYIATSAERPYAYEAWRLLDPMGKLFPHHRMQRRIVCIPGDQQKRLEKVFGLAEAASASPFSPPPLPTALILDDRPEVWVPSQRGRVVPVLPFFPLKEMTVAAAKSGAPPEDLAPLPASAWSTPAEMHRCKSIVASIRGSVFFHLDKFAAGGIADWSTHPIDIPTLIQQAVEPGLAQPPPAGDTAPHHLVPIKREAAGDGDPGPLPQGAPAATAAPLTPPLPVTAEPFAGGGPLPPPANAPPPQRPQWSRDPAALPEPGCGAPEAQQQSRADAVPAAEGGAAVLPPPRDWAHADPQPTNAATLEERPGDAAPTPAGRPTFPVDFGSPYAAPPLGDAGPSSLAACVAPAPQGCRHSPELGATQPVMVVTAPPPPPPGRKPAPACPAKATAGPPPFPASSLPSAAGPHGLEPVANAWRGGGQQLVPANPALPPASVSRSLPASTSAEPAWSAAPPKEPAAPEWPAEAASAVAWQPPRGVKRKGSPAVMAANGTAGPAPGVAFQQQRPETEPVAPPSKSCKHPGLSNPYRNLPRVVCNSVELLQMAARRRGQQVSYNESRQWLDRGDGTRGPSWIVNVTYGGEIAGTGVADNLDEARVRAAHDSLTNLRLPRPLSFKDSLPVFKGTFVDDPCSNYTTGDWPPAQSCTPWADS</sequence>
<evidence type="ECO:0000256" key="6">
    <source>
        <dbReference type="ARBA" id="ARBA00048336"/>
    </source>
</evidence>
<keyword evidence="7" id="KW-0694">RNA-binding</keyword>
<feature type="region of interest" description="Disordered" evidence="8">
    <location>
        <begin position="802"/>
        <end position="823"/>
    </location>
</feature>
<feature type="compositionally biased region" description="Pro residues" evidence="8">
    <location>
        <begin position="669"/>
        <end position="682"/>
    </location>
</feature>
<evidence type="ECO:0000256" key="5">
    <source>
        <dbReference type="ARBA" id="ARBA00047761"/>
    </source>
</evidence>
<dbReference type="AlphaFoldDB" id="A0A061RV21"/>
<evidence type="ECO:0000313" key="11">
    <source>
        <dbReference type="EMBL" id="JAC74594.1"/>
    </source>
</evidence>
<dbReference type="GO" id="GO:0005634">
    <property type="term" value="C:nucleus"/>
    <property type="evidence" value="ECO:0007669"/>
    <property type="project" value="UniProtKB-SubCell"/>
</dbReference>
<feature type="compositionally biased region" description="Low complexity" evidence="8">
    <location>
        <begin position="739"/>
        <end position="765"/>
    </location>
</feature>
<accession>A0A061RV21</accession>
<dbReference type="GO" id="GO:0008420">
    <property type="term" value="F:RNA polymerase II CTD heptapeptide repeat phosphatase activity"/>
    <property type="evidence" value="ECO:0007669"/>
    <property type="project" value="InterPro"/>
</dbReference>
<feature type="region of interest" description="Disordered" evidence="8">
    <location>
        <begin position="664"/>
        <end position="765"/>
    </location>
</feature>
<dbReference type="SUPFAM" id="SSF56784">
    <property type="entry name" value="HAD-like"/>
    <property type="match status" value="1"/>
</dbReference>
<feature type="domain" description="DRBM" evidence="9">
    <location>
        <begin position="835"/>
        <end position="907"/>
    </location>
</feature>
<comment type="subcellular location">
    <subcellularLocation>
        <location evidence="1">Nucleus</location>
    </subcellularLocation>
</comment>
<dbReference type="EC" id="3.1.3.16" evidence="2"/>
<evidence type="ECO:0000259" key="9">
    <source>
        <dbReference type="PROSITE" id="PS50137"/>
    </source>
</evidence>
<evidence type="ECO:0000256" key="1">
    <source>
        <dbReference type="ARBA" id="ARBA00004123"/>
    </source>
</evidence>
<dbReference type="Pfam" id="PF03031">
    <property type="entry name" value="NIF"/>
    <property type="match status" value="1"/>
</dbReference>
<dbReference type="PROSITE" id="PS50969">
    <property type="entry name" value="FCP1"/>
    <property type="match status" value="1"/>
</dbReference>
<dbReference type="InterPro" id="IPR036412">
    <property type="entry name" value="HAD-like_sf"/>
</dbReference>
<keyword evidence="3" id="KW-0378">Hydrolase</keyword>
<gene>
    <name evidence="11" type="ORF">TSPGSL018_25528</name>
</gene>
<protein>
    <recommendedName>
        <fullName evidence="2">protein-serine/threonine phosphatase</fullName>
        <ecNumber evidence="2">3.1.3.16</ecNumber>
    </recommendedName>
</protein>
<feature type="compositionally biased region" description="Pro residues" evidence="8">
    <location>
        <begin position="533"/>
        <end position="545"/>
    </location>
</feature>
<dbReference type="SUPFAM" id="SSF54768">
    <property type="entry name" value="dsRNA-binding domain-like"/>
    <property type="match status" value="1"/>
</dbReference>
<dbReference type="InterPro" id="IPR039189">
    <property type="entry name" value="Fcp1"/>
</dbReference>
<comment type="catalytic activity">
    <reaction evidence="5">
        <text>O-phospho-L-seryl-[protein] + H2O = L-seryl-[protein] + phosphate</text>
        <dbReference type="Rhea" id="RHEA:20629"/>
        <dbReference type="Rhea" id="RHEA-COMP:9863"/>
        <dbReference type="Rhea" id="RHEA-COMP:11604"/>
        <dbReference type="ChEBI" id="CHEBI:15377"/>
        <dbReference type="ChEBI" id="CHEBI:29999"/>
        <dbReference type="ChEBI" id="CHEBI:43474"/>
        <dbReference type="ChEBI" id="CHEBI:83421"/>
        <dbReference type="EC" id="3.1.3.16"/>
    </reaction>
</comment>
<dbReference type="PANTHER" id="PTHR23081:SF36">
    <property type="entry name" value="RNA POLYMERASE II SUBUNIT A C-TERMINAL DOMAIN PHOSPHATASE"/>
    <property type="match status" value="1"/>
</dbReference>
<organism evidence="11">
    <name type="scientific">Tetraselmis sp. GSL018</name>
    <dbReference type="NCBI Taxonomy" id="582737"/>
    <lineage>
        <taxon>Eukaryota</taxon>
        <taxon>Viridiplantae</taxon>
        <taxon>Chlorophyta</taxon>
        <taxon>core chlorophytes</taxon>
        <taxon>Chlorodendrophyceae</taxon>
        <taxon>Chlorodendrales</taxon>
        <taxon>Chlorodendraceae</taxon>
        <taxon>Tetraselmis</taxon>
    </lineage>
</organism>
<name>A0A061RV21_9CHLO</name>
<dbReference type="EMBL" id="GBEZ01011170">
    <property type="protein sequence ID" value="JAC74594.1"/>
    <property type="molecule type" value="Transcribed_RNA"/>
</dbReference>
<feature type="domain" description="FCP1 homology" evidence="10">
    <location>
        <begin position="147"/>
        <end position="420"/>
    </location>
</feature>
<evidence type="ECO:0000256" key="4">
    <source>
        <dbReference type="ARBA" id="ARBA00023242"/>
    </source>
</evidence>
<feature type="compositionally biased region" description="Low complexity" evidence="8">
    <location>
        <begin position="696"/>
        <end position="707"/>
    </location>
</feature>
<proteinExistence type="predicted"/>
<comment type="catalytic activity">
    <reaction evidence="6">
        <text>O-phospho-L-threonyl-[protein] + H2O = L-threonyl-[protein] + phosphate</text>
        <dbReference type="Rhea" id="RHEA:47004"/>
        <dbReference type="Rhea" id="RHEA-COMP:11060"/>
        <dbReference type="Rhea" id="RHEA-COMP:11605"/>
        <dbReference type="ChEBI" id="CHEBI:15377"/>
        <dbReference type="ChEBI" id="CHEBI:30013"/>
        <dbReference type="ChEBI" id="CHEBI:43474"/>
        <dbReference type="ChEBI" id="CHEBI:61977"/>
        <dbReference type="EC" id="3.1.3.16"/>
    </reaction>
</comment>
<dbReference type="InterPro" id="IPR004274">
    <property type="entry name" value="FCP1_dom"/>
</dbReference>
<reference evidence="11" key="1">
    <citation type="submission" date="2014-05" db="EMBL/GenBank/DDBJ databases">
        <title>The transcriptome of the halophilic microalga Tetraselmis sp. GSL018 isolated from the Great Salt Lake, Utah.</title>
        <authorList>
            <person name="Jinkerson R.E."/>
            <person name="D'Adamo S."/>
            <person name="Posewitz M.C."/>
        </authorList>
    </citation>
    <scope>NUCLEOTIDE SEQUENCE</scope>
    <source>
        <strain evidence="11">GSL018</strain>
    </source>
</reference>
<dbReference type="PANTHER" id="PTHR23081">
    <property type="entry name" value="RNA POLYMERASE II CTD PHOSPHATASE"/>
    <property type="match status" value="1"/>
</dbReference>
<evidence type="ECO:0000256" key="2">
    <source>
        <dbReference type="ARBA" id="ARBA00013081"/>
    </source>
</evidence>
<keyword evidence="4" id="KW-0539">Nucleus</keyword>
<dbReference type="SMART" id="SM00577">
    <property type="entry name" value="CPDc"/>
    <property type="match status" value="1"/>
</dbReference>